<dbReference type="Proteomes" id="UP001054945">
    <property type="component" value="Unassembled WGS sequence"/>
</dbReference>
<proteinExistence type="predicted"/>
<name>A0AAV4MKS3_CAEEX</name>
<organism evidence="2 3">
    <name type="scientific">Caerostris extrusa</name>
    <name type="common">Bark spider</name>
    <name type="synonym">Caerostris bankana</name>
    <dbReference type="NCBI Taxonomy" id="172846"/>
    <lineage>
        <taxon>Eukaryota</taxon>
        <taxon>Metazoa</taxon>
        <taxon>Ecdysozoa</taxon>
        <taxon>Arthropoda</taxon>
        <taxon>Chelicerata</taxon>
        <taxon>Arachnida</taxon>
        <taxon>Araneae</taxon>
        <taxon>Araneomorphae</taxon>
        <taxon>Entelegynae</taxon>
        <taxon>Araneoidea</taxon>
        <taxon>Araneidae</taxon>
        <taxon>Caerostris</taxon>
    </lineage>
</organism>
<accession>A0AAV4MKS3</accession>
<protein>
    <submittedName>
        <fullName evidence="2">Uncharacterized protein</fullName>
    </submittedName>
</protein>
<sequence length="98" mass="11439">MHIYVQLLDIRTGLRKDCLKFPPLKGETSDVTCVMHMYICPVDFRNRSCDRREVHPPSKKGWRWPKTTTTAERNKRDHAAMGPRTLRCAGKRKGRRSS</sequence>
<evidence type="ECO:0000313" key="2">
    <source>
        <dbReference type="EMBL" id="GIX72056.1"/>
    </source>
</evidence>
<evidence type="ECO:0000256" key="1">
    <source>
        <dbReference type="SAM" id="MobiDB-lite"/>
    </source>
</evidence>
<feature type="compositionally biased region" description="Basic residues" evidence="1">
    <location>
        <begin position="89"/>
        <end position="98"/>
    </location>
</feature>
<keyword evidence="3" id="KW-1185">Reference proteome</keyword>
<feature type="region of interest" description="Disordered" evidence="1">
    <location>
        <begin position="54"/>
        <end position="98"/>
    </location>
</feature>
<dbReference type="AlphaFoldDB" id="A0AAV4MKS3"/>
<dbReference type="EMBL" id="BPLR01002276">
    <property type="protein sequence ID" value="GIX72056.1"/>
    <property type="molecule type" value="Genomic_DNA"/>
</dbReference>
<evidence type="ECO:0000313" key="3">
    <source>
        <dbReference type="Proteomes" id="UP001054945"/>
    </source>
</evidence>
<gene>
    <name evidence="2" type="ORF">CEXT_456991</name>
</gene>
<reference evidence="2 3" key="1">
    <citation type="submission" date="2021-06" db="EMBL/GenBank/DDBJ databases">
        <title>Caerostris extrusa draft genome.</title>
        <authorList>
            <person name="Kono N."/>
            <person name="Arakawa K."/>
        </authorList>
    </citation>
    <scope>NUCLEOTIDE SEQUENCE [LARGE SCALE GENOMIC DNA]</scope>
</reference>
<comment type="caution">
    <text evidence="2">The sequence shown here is derived from an EMBL/GenBank/DDBJ whole genome shotgun (WGS) entry which is preliminary data.</text>
</comment>